<dbReference type="EMBL" id="GL996505">
    <property type="protein sequence ID" value="EGW30461.1"/>
    <property type="molecule type" value="Genomic_DNA"/>
</dbReference>
<keyword evidence="1 3" id="KW-0147">Chitin-binding</keyword>
<evidence type="ECO:0000259" key="6">
    <source>
        <dbReference type="PROSITE" id="PS51910"/>
    </source>
</evidence>
<dbReference type="InParanoid" id="G3AU85"/>
<sequence length="606" mass="67728">MVQNLGFVTNSAWQVLYEEIDTHGIPNSIYIEYANGDPRQGYGVILNTGGISKLDEAQQAVKAWSSGKNYGKFTGSYIYEAESVCYLTYAERKRIVNDPEVGVCNYVRYFEGEDLSESTGLDPETILLYNPHLNFDHFQHGQPICTSIGKLPDLRPVPKPDGTCEQYTVMNGDTCESIAMHFYPLSIDAIETFNQNSLVWESCDDLSVGDTICVSEGTVPRPNSHPMAECGPYAPGAWTTPPECPNNGCCSLAGFCGIDAQYCDPPLCYSNCGYGTLPTVFASSFKNVAYWMDLPFDILHMHASDIDTNRFEIVHYSFARINEDFSISVGSGFKDFLLLSSKKMIAIGGSNMAADASLNQRFKLGVSDEHREELADSIVAFIQEHNLDGVHLDWEYPQTIEEGKNYNLLFKAIKSKMSTKVSIALPPTYFHLKNFPLQEMDENMDYFILMNYDYYGQWNYDTGSGVGCHVDKEETIESIKMIVKSGINTRKLYGGVANYARTFELEDPGCDDFGCLFTGPESGADPGELTLLPGILSENELLSIPEAERTMWYDADSKCDIMVYKNGRNWAAWMGEAERNNLIHWYQSIGLGGTALWAINYELPVD</sequence>
<dbReference type="GeneID" id="18871085"/>
<dbReference type="InterPro" id="IPR001002">
    <property type="entry name" value="Chitin-bd_1"/>
</dbReference>
<dbReference type="InterPro" id="IPR017853">
    <property type="entry name" value="GH"/>
</dbReference>
<evidence type="ECO:0000256" key="1">
    <source>
        <dbReference type="ARBA" id="ARBA00022669"/>
    </source>
</evidence>
<accession>G3AU85</accession>
<evidence type="ECO:0000259" key="4">
    <source>
        <dbReference type="PROSITE" id="PS50941"/>
    </source>
</evidence>
<dbReference type="PANTHER" id="PTHR47700:SF2">
    <property type="entry name" value="CHITINASE"/>
    <property type="match status" value="1"/>
</dbReference>
<keyword evidence="8" id="KW-1185">Reference proteome</keyword>
<dbReference type="InterPro" id="IPR018371">
    <property type="entry name" value="Chitin-binding_1_CS"/>
</dbReference>
<keyword evidence="2" id="KW-0378">Hydrolase</keyword>
<dbReference type="InterPro" id="IPR053214">
    <property type="entry name" value="LysM12-like"/>
</dbReference>
<dbReference type="eggNOG" id="KOG2806">
    <property type="taxonomic scope" value="Eukaryota"/>
</dbReference>
<dbReference type="InterPro" id="IPR029070">
    <property type="entry name" value="Chitinase_insertion_sf"/>
</dbReference>
<evidence type="ECO:0000259" key="5">
    <source>
        <dbReference type="PROSITE" id="PS51782"/>
    </source>
</evidence>
<dbReference type="CDD" id="cd00118">
    <property type="entry name" value="LysM"/>
    <property type="match status" value="1"/>
</dbReference>
<feature type="disulfide bond" evidence="3">
    <location>
        <begin position="268"/>
        <end position="272"/>
    </location>
</feature>
<dbReference type="InterPro" id="IPR036861">
    <property type="entry name" value="Endochitinase-like_sf"/>
</dbReference>
<dbReference type="OMA" id="WVAWPKA"/>
<dbReference type="InterPro" id="IPR001223">
    <property type="entry name" value="Glyco_hydro18_cat"/>
</dbReference>
<dbReference type="HOGENOM" id="CLU_023305_0_0_1"/>
<dbReference type="Pfam" id="PF00187">
    <property type="entry name" value="Chitin_bind_1"/>
    <property type="match status" value="1"/>
</dbReference>
<feature type="disulfide bond" evidence="3">
    <location>
        <begin position="244"/>
        <end position="256"/>
    </location>
</feature>
<dbReference type="PROSITE" id="PS00026">
    <property type="entry name" value="CHIT_BIND_I_1"/>
    <property type="match status" value="1"/>
</dbReference>
<dbReference type="Proteomes" id="UP000000709">
    <property type="component" value="Unassembled WGS sequence"/>
</dbReference>
<feature type="domain" description="GH18" evidence="6">
    <location>
        <begin position="285"/>
        <end position="606"/>
    </location>
</feature>
<dbReference type="SMART" id="SM00270">
    <property type="entry name" value="ChtBD1"/>
    <property type="match status" value="1"/>
</dbReference>
<evidence type="ECO:0000256" key="3">
    <source>
        <dbReference type="PROSITE-ProRule" id="PRU00261"/>
    </source>
</evidence>
<organism evidence="8">
    <name type="scientific">Spathaspora passalidarum (strain NRRL Y-27907 / 11-Y1)</name>
    <dbReference type="NCBI Taxonomy" id="619300"/>
    <lineage>
        <taxon>Eukaryota</taxon>
        <taxon>Fungi</taxon>
        <taxon>Dikarya</taxon>
        <taxon>Ascomycota</taxon>
        <taxon>Saccharomycotina</taxon>
        <taxon>Pichiomycetes</taxon>
        <taxon>Debaryomycetaceae</taxon>
        <taxon>Spathaspora</taxon>
    </lineage>
</organism>
<dbReference type="AlphaFoldDB" id="G3AU85"/>
<dbReference type="GO" id="GO:0016798">
    <property type="term" value="F:hydrolase activity, acting on glycosyl bonds"/>
    <property type="evidence" value="ECO:0007669"/>
    <property type="project" value="UniProtKB-KW"/>
</dbReference>
<dbReference type="Pfam" id="PF00704">
    <property type="entry name" value="Glyco_hydro_18"/>
    <property type="match status" value="1"/>
</dbReference>
<dbReference type="InterPro" id="IPR036779">
    <property type="entry name" value="LysM_dom_sf"/>
</dbReference>
<gene>
    <name evidence="7" type="ORF">SPAPADRAFT_157529</name>
</gene>
<dbReference type="InterPro" id="IPR011583">
    <property type="entry name" value="Chitinase_II/V-like_cat"/>
</dbReference>
<dbReference type="SMART" id="SM00257">
    <property type="entry name" value="LysM"/>
    <property type="match status" value="1"/>
</dbReference>
<dbReference type="Gene3D" id="3.20.20.80">
    <property type="entry name" value="Glycosidases"/>
    <property type="match status" value="1"/>
</dbReference>
<dbReference type="GO" id="GO:0005975">
    <property type="term" value="P:carbohydrate metabolic process"/>
    <property type="evidence" value="ECO:0007669"/>
    <property type="project" value="InterPro"/>
</dbReference>
<dbReference type="PROSITE" id="PS50941">
    <property type="entry name" value="CHIT_BIND_I_2"/>
    <property type="match status" value="1"/>
</dbReference>
<dbReference type="CDD" id="cd00035">
    <property type="entry name" value="ChtBD1"/>
    <property type="match status" value="1"/>
</dbReference>
<dbReference type="PROSITE" id="PS51910">
    <property type="entry name" value="GH18_2"/>
    <property type="match status" value="1"/>
</dbReference>
<dbReference type="Gene3D" id="3.10.50.10">
    <property type="match status" value="1"/>
</dbReference>
<dbReference type="STRING" id="619300.G3AU85"/>
<feature type="domain" description="Chitin-binding type-1" evidence="4">
    <location>
        <begin position="227"/>
        <end position="274"/>
    </location>
</feature>
<dbReference type="Pfam" id="PF01476">
    <property type="entry name" value="LysM"/>
    <property type="match status" value="1"/>
</dbReference>
<dbReference type="PROSITE" id="PS51782">
    <property type="entry name" value="LYSM"/>
    <property type="match status" value="1"/>
</dbReference>
<keyword evidence="2" id="KW-0326">Glycosidase</keyword>
<dbReference type="KEGG" id="spaa:SPAPADRAFT_157529"/>
<dbReference type="Gene3D" id="3.30.60.10">
    <property type="entry name" value="Endochitinase-like"/>
    <property type="match status" value="1"/>
</dbReference>
<reference evidence="7 8" key="1">
    <citation type="journal article" date="2011" name="Proc. Natl. Acad. Sci. U.S.A.">
        <title>Comparative genomics of xylose-fermenting fungi for enhanced biofuel production.</title>
        <authorList>
            <person name="Wohlbach D.J."/>
            <person name="Kuo A."/>
            <person name="Sato T.K."/>
            <person name="Potts K.M."/>
            <person name="Salamov A.A."/>
            <person name="LaButti K.M."/>
            <person name="Sun H."/>
            <person name="Clum A."/>
            <person name="Pangilinan J.L."/>
            <person name="Lindquist E.A."/>
            <person name="Lucas S."/>
            <person name="Lapidus A."/>
            <person name="Jin M."/>
            <person name="Gunawan C."/>
            <person name="Balan V."/>
            <person name="Dale B.E."/>
            <person name="Jeffries T.W."/>
            <person name="Zinkel R."/>
            <person name="Barry K.W."/>
            <person name="Grigoriev I.V."/>
            <person name="Gasch A.P."/>
        </authorList>
    </citation>
    <scope>NUCLEOTIDE SEQUENCE [LARGE SCALE GENOMIC DNA]</scope>
    <source>
        <strain evidence="8">NRRL Y-27907 / 11-Y1</strain>
    </source>
</reference>
<dbReference type="PANTHER" id="PTHR47700">
    <property type="entry name" value="V CHITINASE, PUTATIVE (AFU_ORTHOLOGUE AFUA_6G13720)-RELATED"/>
    <property type="match status" value="1"/>
</dbReference>
<evidence type="ECO:0000313" key="7">
    <source>
        <dbReference type="EMBL" id="EGW30461.1"/>
    </source>
</evidence>
<dbReference type="InterPro" id="IPR018392">
    <property type="entry name" value="LysM"/>
</dbReference>
<keyword evidence="3" id="KW-1015">Disulfide bond</keyword>
<evidence type="ECO:0000256" key="2">
    <source>
        <dbReference type="ARBA" id="ARBA00023295"/>
    </source>
</evidence>
<dbReference type="GO" id="GO:0008061">
    <property type="term" value="F:chitin binding"/>
    <property type="evidence" value="ECO:0007669"/>
    <property type="project" value="UniProtKB-UniRule"/>
</dbReference>
<dbReference type="OrthoDB" id="76388at2759"/>
<feature type="domain" description="LysM" evidence="5">
    <location>
        <begin position="165"/>
        <end position="214"/>
    </location>
</feature>
<dbReference type="RefSeq" id="XP_007377432.1">
    <property type="nucleotide sequence ID" value="XM_007377370.1"/>
</dbReference>
<name>G3AU85_SPAPN</name>
<proteinExistence type="predicted"/>
<dbReference type="SMART" id="SM00636">
    <property type="entry name" value="Glyco_18"/>
    <property type="match status" value="1"/>
</dbReference>
<feature type="disulfide bond" evidence="3">
    <location>
        <begin position="249"/>
        <end position="263"/>
    </location>
</feature>
<dbReference type="SUPFAM" id="SSF57016">
    <property type="entry name" value="Plant lectins/antimicrobial peptides"/>
    <property type="match status" value="1"/>
</dbReference>
<protein>
    <submittedName>
        <fullName evidence="7">Uncharacterized protein</fullName>
    </submittedName>
</protein>
<dbReference type="SUPFAM" id="SSF54556">
    <property type="entry name" value="Chitinase insertion domain"/>
    <property type="match status" value="1"/>
</dbReference>
<evidence type="ECO:0000313" key="8">
    <source>
        <dbReference type="Proteomes" id="UP000000709"/>
    </source>
</evidence>
<dbReference type="SUPFAM" id="SSF51445">
    <property type="entry name" value="(Trans)glycosidases"/>
    <property type="match status" value="1"/>
</dbReference>
<dbReference type="Gene3D" id="3.10.350.10">
    <property type="entry name" value="LysM domain"/>
    <property type="match status" value="1"/>
</dbReference>
<comment type="caution">
    <text evidence="3">Lacks conserved residue(s) required for the propagation of feature annotation.</text>
</comment>